<sequence>MRLIQDYQDQLQTILHSQGNEFIKTEYGVIIEVNFSYLYALNLIARRIELERFFNTQYFSIAYSCLIESYSLALDNHSRGSALVLRSALENFLKSAISVAGNGSYIINDRSYSANKKTLELIIDDVYPEKYKVIFKRTTDQMNRIYGILSGLSHSLTPESQNNMLSFFSDVKTVSRDRLNFVFNNMKLVFEYIFTSSLLVARSSLELWERSTLKDILSLVYGTKRTAKTLLLFVP</sequence>
<organism evidence="1 2">
    <name type="scientific">Paenibacillus amylolyticus</name>
    <dbReference type="NCBI Taxonomy" id="1451"/>
    <lineage>
        <taxon>Bacteria</taxon>
        <taxon>Bacillati</taxon>
        <taxon>Bacillota</taxon>
        <taxon>Bacilli</taxon>
        <taxon>Bacillales</taxon>
        <taxon>Paenibacillaceae</taxon>
        <taxon>Paenibacillus</taxon>
    </lineage>
</organism>
<protein>
    <submittedName>
        <fullName evidence="1">Uncharacterized protein</fullName>
    </submittedName>
</protein>
<gene>
    <name evidence="1" type="ORF">PAHA3_2448</name>
</gene>
<evidence type="ECO:0000313" key="1">
    <source>
        <dbReference type="EMBL" id="GAS82374.1"/>
    </source>
</evidence>
<proteinExistence type="predicted"/>
<evidence type="ECO:0000313" key="2">
    <source>
        <dbReference type="Proteomes" id="UP000069697"/>
    </source>
</evidence>
<dbReference type="Proteomes" id="UP000069697">
    <property type="component" value="Unassembled WGS sequence"/>
</dbReference>
<accession>A0A100VM90</accession>
<reference evidence="1 2" key="1">
    <citation type="journal article" date="2016" name="Genome Announc.">
        <title>Draft Genome Sequence of Paenibacillus amylolyticus Heshi-A3, Isolated from Fermented Rice Bran in a Japanese Fermented Seafood Dish.</title>
        <authorList>
            <person name="Akuzawa S."/>
            <person name="Nagaoka J."/>
            <person name="Kanekatsu M."/>
            <person name="Kubota E."/>
            <person name="Ohtake R."/>
            <person name="Suzuki T."/>
            <person name="Kanesaki Y."/>
        </authorList>
    </citation>
    <scope>NUCLEOTIDE SEQUENCE [LARGE SCALE GENOMIC DNA]</scope>
    <source>
        <strain evidence="1 2">Heshi-A3</strain>
    </source>
</reference>
<reference evidence="2" key="2">
    <citation type="submission" date="2016-01" db="EMBL/GenBank/DDBJ databases">
        <title>Draft Genome Sequence of Paenibacillus amylolyticus Heshi-A3 that Was Isolated from Fermented Rice Bran with Aging Salted Mackerel, Which Was Named Heshiko as Traditional Fermented Seafood in Japan.</title>
        <authorList>
            <person name="Akuzawa S."/>
            <person name="Nakagawa J."/>
            <person name="Kanekatsu T."/>
            <person name="Kubota E."/>
            <person name="Ohtake R."/>
            <person name="Suzuki T."/>
            <person name="Kanesaki Y."/>
        </authorList>
    </citation>
    <scope>NUCLEOTIDE SEQUENCE [LARGE SCALE GENOMIC DNA]</scope>
    <source>
        <strain evidence="2">Heshi-A3</strain>
    </source>
</reference>
<comment type="caution">
    <text evidence="1">The sequence shown here is derived from an EMBL/GenBank/DDBJ whole genome shotgun (WGS) entry which is preliminary data.</text>
</comment>
<dbReference type="EMBL" id="BCNV01000001">
    <property type="protein sequence ID" value="GAS82374.1"/>
    <property type="molecule type" value="Genomic_DNA"/>
</dbReference>
<dbReference type="AlphaFoldDB" id="A0A100VM90"/>
<dbReference type="RefSeq" id="WP_062834928.1">
    <property type="nucleotide sequence ID" value="NZ_BCNV01000001.1"/>
</dbReference>
<name>A0A100VM90_PAEAM</name>